<dbReference type="Proteomes" id="UP000521199">
    <property type="component" value="Unassembled WGS sequence"/>
</dbReference>
<keyword evidence="6" id="KW-0325">Glycoprotein</keyword>
<dbReference type="EMBL" id="JACHHP010000005">
    <property type="protein sequence ID" value="MBB5209287.1"/>
    <property type="molecule type" value="Genomic_DNA"/>
</dbReference>
<dbReference type="PANTHER" id="PTHR33146:SF26">
    <property type="entry name" value="ENDONUCLEASE 4"/>
    <property type="match status" value="1"/>
</dbReference>
<dbReference type="GO" id="GO:0003676">
    <property type="term" value="F:nucleic acid binding"/>
    <property type="evidence" value="ECO:0007669"/>
    <property type="project" value="InterPro"/>
</dbReference>
<organism evidence="8 9">
    <name type="scientific">Chiayiivirga flava</name>
    <dbReference type="NCBI Taxonomy" id="659595"/>
    <lineage>
        <taxon>Bacteria</taxon>
        <taxon>Pseudomonadati</taxon>
        <taxon>Pseudomonadota</taxon>
        <taxon>Gammaproteobacteria</taxon>
        <taxon>Lysobacterales</taxon>
        <taxon>Lysobacteraceae</taxon>
        <taxon>Chiayiivirga</taxon>
    </lineage>
</organism>
<keyword evidence="1" id="KW-0540">Nuclease</keyword>
<keyword evidence="5" id="KW-1015">Disulfide bond</keyword>
<keyword evidence="3" id="KW-0255">Endonuclease</keyword>
<dbReference type="RefSeq" id="WP_183961820.1">
    <property type="nucleotide sequence ID" value="NZ_JACHHP010000005.1"/>
</dbReference>
<feature type="signal peptide" evidence="7">
    <location>
        <begin position="1"/>
        <end position="23"/>
    </location>
</feature>
<gene>
    <name evidence="8" type="ORF">HNQ52_002850</name>
</gene>
<evidence type="ECO:0000313" key="8">
    <source>
        <dbReference type="EMBL" id="MBB5209287.1"/>
    </source>
</evidence>
<dbReference type="Pfam" id="PF02265">
    <property type="entry name" value="S1-P1_nuclease"/>
    <property type="match status" value="1"/>
</dbReference>
<evidence type="ECO:0000256" key="4">
    <source>
        <dbReference type="ARBA" id="ARBA00022801"/>
    </source>
</evidence>
<dbReference type="AlphaFoldDB" id="A0A7W8G0A5"/>
<dbReference type="GO" id="GO:0006308">
    <property type="term" value="P:DNA catabolic process"/>
    <property type="evidence" value="ECO:0007669"/>
    <property type="project" value="InterPro"/>
</dbReference>
<evidence type="ECO:0000256" key="5">
    <source>
        <dbReference type="ARBA" id="ARBA00023157"/>
    </source>
</evidence>
<evidence type="ECO:0008006" key="10">
    <source>
        <dbReference type="Google" id="ProtNLM"/>
    </source>
</evidence>
<evidence type="ECO:0000313" key="9">
    <source>
        <dbReference type="Proteomes" id="UP000521199"/>
    </source>
</evidence>
<keyword evidence="9" id="KW-1185">Reference proteome</keyword>
<protein>
    <recommendedName>
        <fullName evidence="10">Endonuclease</fullName>
    </recommendedName>
</protein>
<dbReference type="PANTHER" id="PTHR33146">
    <property type="entry name" value="ENDONUCLEASE 4"/>
    <property type="match status" value="1"/>
</dbReference>
<dbReference type="GO" id="GO:0046872">
    <property type="term" value="F:metal ion binding"/>
    <property type="evidence" value="ECO:0007669"/>
    <property type="project" value="UniProtKB-KW"/>
</dbReference>
<evidence type="ECO:0000256" key="2">
    <source>
        <dbReference type="ARBA" id="ARBA00022723"/>
    </source>
</evidence>
<reference evidence="8 9" key="1">
    <citation type="submission" date="2020-08" db="EMBL/GenBank/DDBJ databases">
        <title>Genomic Encyclopedia of Type Strains, Phase IV (KMG-IV): sequencing the most valuable type-strain genomes for metagenomic binning, comparative biology and taxonomic classification.</title>
        <authorList>
            <person name="Goeker M."/>
        </authorList>
    </citation>
    <scope>NUCLEOTIDE SEQUENCE [LARGE SCALE GENOMIC DNA]</scope>
    <source>
        <strain evidence="8 9">DSM 24163</strain>
    </source>
</reference>
<feature type="chain" id="PRO_5030825739" description="Endonuclease" evidence="7">
    <location>
        <begin position="24"/>
        <end position="268"/>
    </location>
</feature>
<evidence type="ECO:0000256" key="7">
    <source>
        <dbReference type="SAM" id="SignalP"/>
    </source>
</evidence>
<evidence type="ECO:0000256" key="3">
    <source>
        <dbReference type="ARBA" id="ARBA00022759"/>
    </source>
</evidence>
<dbReference type="Gene3D" id="1.10.575.10">
    <property type="entry name" value="P1 Nuclease"/>
    <property type="match status" value="1"/>
</dbReference>
<keyword evidence="2" id="KW-0479">Metal-binding</keyword>
<dbReference type="CDD" id="cd11010">
    <property type="entry name" value="S1-P1_nuclease"/>
    <property type="match status" value="1"/>
</dbReference>
<sequence>MQRRHPIALLATLMFVVSAPAFAWSGFGHQLVGELAERQLSESARAQIADLLRDEPEQTLASVATWPDTVRKQAAWKFTAPFHYVYIQDDACRYDAARDCPDGSCIVAAIDRYGAELRDATLPREQRAQALKFVVHFVGDVHQPLHAGNRTDEGGNEFQVNLDGEGTNLHSVWDYRILHSAQLDLQTYADRLDAQRRRAPGLANGDSAAWAMESCSALAAQAAYPAKPGKLDPSYLVDKRGYVEQRVVQASERLAAMLERALGVGAGP</sequence>
<dbReference type="GO" id="GO:0016788">
    <property type="term" value="F:hydrolase activity, acting on ester bonds"/>
    <property type="evidence" value="ECO:0007669"/>
    <property type="project" value="InterPro"/>
</dbReference>
<evidence type="ECO:0000256" key="1">
    <source>
        <dbReference type="ARBA" id="ARBA00022722"/>
    </source>
</evidence>
<dbReference type="InterPro" id="IPR008947">
    <property type="entry name" value="PLipase_C/P1_nuclease_dom_sf"/>
</dbReference>
<accession>A0A7W8G0A5</accession>
<dbReference type="InterPro" id="IPR003154">
    <property type="entry name" value="S1/P1nuclease"/>
</dbReference>
<keyword evidence="7" id="KW-0732">Signal</keyword>
<dbReference type="SUPFAM" id="SSF48537">
    <property type="entry name" value="Phospholipase C/P1 nuclease"/>
    <property type="match status" value="1"/>
</dbReference>
<keyword evidence="4" id="KW-0378">Hydrolase</keyword>
<comment type="caution">
    <text evidence="8">The sequence shown here is derived from an EMBL/GenBank/DDBJ whole genome shotgun (WGS) entry which is preliminary data.</text>
</comment>
<proteinExistence type="predicted"/>
<dbReference type="GO" id="GO:0004519">
    <property type="term" value="F:endonuclease activity"/>
    <property type="evidence" value="ECO:0007669"/>
    <property type="project" value="UniProtKB-KW"/>
</dbReference>
<name>A0A7W8G0A5_9GAMM</name>
<evidence type="ECO:0000256" key="6">
    <source>
        <dbReference type="ARBA" id="ARBA00023180"/>
    </source>
</evidence>